<dbReference type="AlphaFoldDB" id="A0A7W9KPJ5"/>
<evidence type="ECO:0000313" key="3">
    <source>
        <dbReference type="EMBL" id="MBB5896368.1"/>
    </source>
</evidence>
<proteinExistence type="predicted"/>
<dbReference type="Gene3D" id="3.90.1530.10">
    <property type="entry name" value="Conserved hypothetical protein from pyrococcus furiosus pfu- 392566-001, ParB domain"/>
    <property type="match status" value="1"/>
</dbReference>
<dbReference type="SUPFAM" id="SSF110849">
    <property type="entry name" value="ParB/Sulfiredoxin"/>
    <property type="match status" value="1"/>
</dbReference>
<dbReference type="Proteomes" id="UP000585638">
    <property type="component" value="Unassembled WGS sequence"/>
</dbReference>
<feature type="region of interest" description="Disordered" evidence="1">
    <location>
        <begin position="214"/>
        <end position="235"/>
    </location>
</feature>
<feature type="compositionally biased region" description="Polar residues" evidence="1">
    <location>
        <begin position="144"/>
        <end position="154"/>
    </location>
</feature>
<dbReference type="InterPro" id="IPR003115">
    <property type="entry name" value="ParB_N"/>
</dbReference>
<evidence type="ECO:0000259" key="2">
    <source>
        <dbReference type="SMART" id="SM00470"/>
    </source>
</evidence>
<comment type="caution">
    <text evidence="3">The sequence shown here is derived from an EMBL/GenBank/DDBJ whole genome shotgun (WGS) entry which is preliminary data.</text>
</comment>
<feature type="region of interest" description="Disordered" evidence="1">
    <location>
        <begin position="144"/>
        <end position="166"/>
    </location>
</feature>
<evidence type="ECO:0000313" key="4">
    <source>
        <dbReference type="Proteomes" id="UP000585638"/>
    </source>
</evidence>
<keyword evidence="4" id="KW-1185">Reference proteome</keyword>
<dbReference type="SMART" id="SM00470">
    <property type="entry name" value="ParB"/>
    <property type="match status" value="1"/>
</dbReference>
<feature type="domain" description="ParB-like N-terminal" evidence="2">
    <location>
        <begin position="13"/>
        <end position="97"/>
    </location>
</feature>
<evidence type="ECO:0000256" key="1">
    <source>
        <dbReference type="SAM" id="MobiDB-lite"/>
    </source>
</evidence>
<organism evidence="3 4">
    <name type="scientific">Kutzneria kofuensis</name>
    <dbReference type="NCBI Taxonomy" id="103725"/>
    <lineage>
        <taxon>Bacteria</taxon>
        <taxon>Bacillati</taxon>
        <taxon>Actinomycetota</taxon>
        <taxon>Actinomycetes</taxon>
        <taxon>Pseudonocardiales</taxon>
        <taxon>Pseudonocardiaceae</taxon>
        <taxon>Kutzneria</taxon>
    </lineage>
</organism>
<accession>A0A7W9KPJ5</accession>
<gene>
    <name evidence="3" type="ORF">BJ998_007564</name>
</gene>
<protein>
    <submittedName>
        <fullName evidence="3">ParB-like chromosome segregation protein Spo0J</fullName>
    </submittedName>
</protein>
<sequence>MPTLRVVPDPVVTTVPIDTLRPGEQVRSDGEDEHHVAMLAECGQRLPPVLVDPATMRVIDGMHRLSAARLRGESHVDVEFFHGTSTDAFIAAVERNTVQGLPLSRKDRLSAAARIVASRPQWSNRVIAAKVGLSDKTVAAVRQRSSSDIPQTNVRLGRDGRARPADISAGRKRAAEFIMDNPQASLREIAAAAGIAVATARDVRIKVQDGVDPVGRRCGGRPAGGDTRRRTDDAPPDVAELARVLSQLRTDPTLRFTDAGRMVLRLLDAHQVEARNWRSLLDRLPAHCVTRLADAARNCAQTWQFVESYLRDRTVEG</sequence>
<dbReference type="EMBL" id="JACHIR010000001">
    <property type="protein sequence ID" value="MBB5896368.1"/>
    <property type="molecule type" value="Genomic_DNA"/>
</dbReference>
<dbReference type="InterPro" id="IPR036086">
    <property type="entry name" value="ParB/Sulfiredoxin_sf"/>
</dbReference>
<dbReference type="RefSeq" id="WP_184868035.1">
    <property type="nucleotide sequence ID" value="NZ_BAAAWY010000101.1"/>
</dbReference>
<reference evidence="3 4" key="1">
    <citation type="submission" date="2020-08" db="EMBL/GenBank/DDBJ databases">
        <title>Sequencing the genomes of 1000 actinobacteria strains.</title>
        <authorList>
            <person name="Klenk H.-P."/>
        </authorList>
    </citation>
    <scope>NUCLEOTIDE SEQUENCE [LARGE SCALE GENOMIC DNA]</scope>
    <source>
        <strain evidence="3 4">DSM 43851</strain>
    </source>
</reference>
<name>A0A7W9KPJ5_9PSEU</name>